<dbReference type="GO" id="GO:0005694">
    <property type="term" value="C:chromosome"/>
    <property type="evidence" value="ECO:0007669"/>
    <property type="project" value="UniProtKB-SubCell"/>
</dbReference>
<keyword evidence="12" id="KW-1185">Reference proteome</keyword>
<name>A0AAD3SAL7_NEPGR</name>
<evidence type="ECO:0000256" key="3">
    <source>
        <dbReference type="ARBA" id="ARBA00022454"/>
    </source>
</evidence>
<dbReference type="InterPro" id="IPR001214">
    <property type="entry name" value="SET_dom"/>
</dbReference>
<evidence type="ECO:0000256" key="8">
    <source>
        <dbReference type="SAM" id="MobiDB-lite"/>
    </source>
</evidence>
<feature type="compositionally biased region" description="Basic and acidic residues" evidence="8">
    <location>
        <begin position="343"/>
        <end position="378"/>
    </location>
</feature>
<dbReference type="PROSITE" id="PS51580">
    <property type="entry name" value="SAM_MT43_3"/>
    <property type="match status" value="1"/>
</dbReference>
<dbReference type="AlphaFoldDB" id="A0AAD3SAL7"/>
<gene>
    <name evidence="11" type="ORF">Nepgr_009498</name>
</gene>
<comment type="caution">
    <text evidence="11">The sequence shown here is derived from an EMBL/GenBank/DDBJ whole genome shotgun (WGS) entry which is preliminary data.</text>
</comment>
<dbReference type="GO" id="GO:0042054">
    <property type="term" value="F:histone methyltransferase activity"/>
    <property type="evidence" value="ECO:0007669"/>
    <property type="project" value="InterPro"/>
</dbReference>
<proteinExistence type="predicted"/>
<dbReference type="Pfam" id="PF05033">
    <property type="entry name" value="Pre-SET"/>
    <property type="match status" value="1"/>
</dbReference>
<evidence type="ECO:0000256" key="2">
    <source>
        <dbReference type="ARBA" id="ARBA00004286"/>
    </source>
</evidence>
<accession>A0AAD3SAL7</accession>
<dbReference type="PROSITE" id="PS50867">
    <property type="entry name" value="PRE_SET"/>
    <property type="match status" value="1"/>
</dbReference>
<keyword evidence="3" id="KW-0158">Chromosome</keyword>
<comment type="subcellular location">
    <subcellularLocation>
        <location evidence="2">Chromosome</location>
    </subcellularLocation>
    <subcellularLocation>
        <location evidence="1">Nucleus</location>
    </subcellularLocation>
</comment>
<feature type="compositionally biased region" description="Basic and acidic residues" evidence="8">
    <location>
        <begin position="269"/>
        <end position="289"/>
    </location>
</feature>
<evidence type="ECO:0000256" key="6">
    <source>
        <dbReference type="ARBA" id="ARBA00022833"/>
    </source>
</evidence>
<evidence type="ECO:0000259" key="9">
    <source>
        <dbReference type="PROSITE" id="PS50280"/>
    </source>
</evidence>
<feature type="compositionally biased region" description="Basic and acidic residues" evidence="8">
    <location>
        <begin position="314"/>
        <end position="334"/>
    </location>
</feature>
<dbReference type="SUPFAM" id="SSF82199">
    <property type="entry name" value="SET domain"/>
    <property type="match status" value="1"/>
</dbReference>
<dbReference type="SMART" id="SM00317">
    <property type="entry name" value="SET"/>
    <property type="match status" value="1"/>
</dbReference>
<dbReference type="FunFam" id="2.170.270.10:FF:000046">
    <property type="entry name" value="SET-domain containing protein lysine methyltransferase family protein"/>
    <property type="match status" value="1"/>
</dbReference>
<dbReference type="InterPro" id="IPR043017">
    <property type="entry name" value="WIYLD_dom_sf"/>
</dbReference>
<keyword evidence="4" id="KW-0808">Transferase</keyword>
<feature type="compositionally biased region" description="Polar residues" evidence="8">
    <location>
        <begin position="290"/>
        <end position="308"/>
    </location>
</feature>
<dbReference type="EMBL" id="BSYO01000007">
    <property type="protein sequence ID" value="GMH07658.1"/>
    <property type="molecule type" value="Genomic_DNA"/>
</dbReference>
<organism evidence="11 12">
    <name type="scientific">Nepenthes gracilis</name>
    <name type="common">Slender pitcher plant</name>
    <dbReference type="NCBI Taxonomy" id="150966"/>
    <lineage>
        <taxon>Eukaryota</taxon>
        <taxon>Viridiplantae</taxon>
        <taxon>Streptophyta</taxon>
        <taxon>Embryophyta</taxon>
        <taxon>Tracheophyta</taxon>
        <taxon>Spermatophyta</taxon>
        <taxon>Magnoliopsida</taxon>
        <taxon>eudicotyledons</taxon>
        <taxon>Gunneridae</taxon>
        <taxon>Pentapetalae</taxon>
        <taxon>Caryophyllales</taxon>
        <taxon>Nepenthaceae</taxon>
        <taxon>Nepenthes</taxon>
    </lineage>
</organism>
<dbReference type="Proteomes" id="UP001279734">
    <property type="component" value="Unassembled WGS sequence"/>
</dbReference>
<dbReference type="PANTHER" id="PTHR46450">
    <property type="entry name" value="INACTIVE HISTONE-LYSINE N-METHYLTRANSFERASE SUVR1-RELATED"/>
    <property type="match status" value="1"/>
</dbReference>
<feature type="domain" description="SET" evidence="9">
    <location>
        <begin position="642"/>
        <end position="776"/>
    </location>
</feature>
<dbReference type="CDD" id="cd10538">
    <property type="entry name" value="SET_SETDB-like"/>
    <property type="match status" value="1"/>
</dbReference>
<evidence type="ECO:0000256" key="1">
    <source>
        <dbReference type="ARBA" id="ARBA00004123"/>
    </source>
</evidence>
<feature type="compositionally biased region" description="Basic and acidic residues" evidence="8">
    <location>
        <begin position="449"/>
        <end position="469"/>
    </location>
</feature>
<dbReference type="InterPro" id="IPR046341">
    <property type="entry name" value="SET_dom_sf"/>
</dbReference>
<dbReference type="Gene3D" id="1.10.8.850">
    <property type="entry name" value="Histone-lysine N methyltransferase , C-terminal domain-like"/>
    <property type="match status" value="1"/>
</dbReference>
<protein>
    <recommendedName>
        <fullName evidence="13">Histone-lysine N-methyltransferase SUVR4</fullName>
    </recommendedName>
</protein>
<keyword evidence="6" id="KW-0862">Zinc</keyword>
<evidence type="ECO:0000256" key="4">
    <source>
        <dbReference type="ARBA" id="ARBA00022679"/>
    </source>
</evidence>
<dbReference type="PANTHER" id="PTHR46450:SF24">
    <property type="entry name" value="HISTONE-LYSINE N-METHYLTRANSFERASE SUVR4"/>
    <property type="match status" value="1"/>
</dbReference>
<evidence type="ECO:0000313" key="12">
    <source>
        <dbReference type="Proteomes" id="UP001279734"/>
    </source>
</evidence>
<dbReference type="InterPro" id="IPR025776">
    <property type="entry name" value="SUVR4/1/2"/>
</dbReference>
<feature type="domain" description="Pre-SET" evidence="10">
    <location>
        <begin position="544"/>
        <end position="639"/>
    </location>
</feature>
<evidence type="ECO:0000256" key="5">
    <source>
        <dbReference type="ARBA" id="ARBA00022723"/>
    </source>
</evidence>
<feature type="compositionally biased region" description="Basic and acidic residues" evidence="8">
    <location>
        <begin position="403"/>
        <end position="424"/>
    </location>
</feature>
<sequence>MFQASFDLQVLRRHENITALILATVRSWEFIEAENYRVLADAIFEFKEDKGVEINWESTVDASFAAGADAGTAEPSQSHPRDKRAKFGSQVPKKLLMDKEKDHIASVVKPISARASSSTCIKLPAGEFGSSHVEIENFTKQNNDNCGAGSSYSPMSCKNPLLVSSSEVINQDGLDCTVRSSEEFSRDTKSKDVSTKNEQGTSTSQCLGIDRNPPSQDGLCHTRKSSDEFSKYRKPNAASTKKEQGTSASEGLGDTGKSLSQDGFGHTRRSSEEFSRDKKSKDVSTEKEQGTSTSQGSEDTKKSPSQGLGHTRRSSKEFLRYRKPKDDSTKKERGTSTSQGSGDTKKPPSKDSLGHTRRSSKELPRDRKPKDDSTKNERGTSTSQGLGDARKLPSQDGLGPARRSFEEFSRDKKPTDVSTKKEQGTRTSQGLGVTRKPPSQDGLGHTRRSSTEFSRDRKSKDVATRKKQETSTLQLLGDSGKHHLPFFIDDITKGEEKVKISLMDENGKGDRPSFFYIPKNLIYQNAHVNISLARISDEDCCSNCSNDCLSLPVPCPCASETGGQFAYTPQGLLEKEFLRSCISMNLEPEKHHLVYCQDCPVKRSKDEPCRGHLVRKFIKECWSKCGCNMQCGNRVVQRGITRNLQVFWTHDVKGWGLRTLENLPKGAFVCEYVGEILTNTELYERNQQSGGNERHTYPVHLDADWGSESILKDEEALCLDATFYGNVARFINHRCHDANLIDIPVEVETLDHHYYHLAFFTTRNVKAFEELTWDYQIDFDDDDHPIKAFQCFCLSTFCRNKIRKGKTKAKAEGITVQHDRKRQCQPSAE</sequence>
<dbReference type="InterPro" id="IPR007728">
    <property type="entry name" value="Pre-SET_dom"/>
</dbReference>
<evidence type="ECO:0000259" key="10">
    <source>
        <dbReference type="PROSITE" id="PS50867"/>
    </source>
</evidence>
<reference evidence="11" key="1">
    <citation type="submission" date="2023-05" db="EMBL/GenBank/DDBJ databases">
        <title>Nepenthes gracilis genome sequencing.</title>
        <authorList>
            <person name="Fukushima K."/>
        </authorList>
    </citation>
    <scope>NUCLEOTIDE SEQUENCE</scope>
    <source>
        <strain evidence="11">SING2019-196</strain>
    </source>
</reference>
<dbReference type="Pfam" id="PF00856">
    <property type="entry name" value="SET"/>
    <property type="match status" value="1"/>
</dbReference>
<feature type="compositionally biased region" description="Polar residues" evidence="8">
    <location>
        <begin position="196"/>
        <end position="206"/>
    </location>
</feature>
<evidence type="ECO:0008006" key="13">
    <source>
        <dbReference type="Google" id="ProtNLM"/>
    </source>
</evidence>
<feature type="compositionally biased region" description="Basic and acidic residues" evidence="8">
    <location>
        <begin position="180"/>
        <end position="195"/>
    </location>
</feature>
<evidence type="ECO:0000256" key="7">
    <source>
        <dbReference type="ARBA" id="ARBA00023242"/>
    </source>
</evidence>
<dbReference type="GO" id="GO:0008270">
    <property type="term" value="F:zinc ion binding"/>
    <property type="evidence" value="ECO:0007669"/>
    <property type="project" value="InterPro"/>
</dbReference>
<dbReference type="SMART" id="SM00468">
    <property type="entry name" value="PreSET"/>
    <property type="match status" value="1"/>
</dbReference>
<dbReference type="GO" id="GO:0005634">
    <property type="term" value="C:nucleus"/>
    <property type="evidence" value="ECO:0007669"/>
    <property type="project" value="UniProtKB-SubCell"/>
</dbReference>
<dbReference type="PROSITE" id="PS50280">
    <property type="entry name" value="SET"/>
    <property type="match status" value="1"/>
</dbReference>
<keyword evidence="5" id="KW-0479">Metal-binding</keyword>
<dbReference type="Gene3D" id="2.170.270.10">
    <property type="entry name" value="SET domain"/>
    <property type="match status" value="1"/>
</dbReference>
<keyword evidence="7" id="KW-0539">Nucleus</keyword>
<evidence type="ECO:0000313" key="11">
    <source>
        <dbReference type="EMBL" id="GMH07658.1"/>
    </source>
</evidence>
<feature type="region of interest" description="Disordered" evidence="8">
    <location>
        <begin position="177"/>
        <end position="475"/>
    </location>
</feature>